<accession>A0A3Q9ENE9</accession>
<keyword evidence="4" id="KW-1185">Reference proteome</keyword>
<dbReference type="Pfam" id="PF13676">
    <property type="entry name" value="TIR_2"/>
    <property type="match status" value="1"/>
</dbReference>
<evidence type="ECO:0000259" key="2">
    <source>
        <dbReference type="Pfam" id="PF13676"/>
    </source>
</evidence>
<reference evidence="3 4" key="1">
    <citation type="journal article" date="2019" name="Int. J. Syst. Evol. Microbiol.">
        <title>Streptomyces cyaneochromogenes sp. nov., a blue pigment-producing actinomycete from manganese-contaminated soil.</title>
        <authorList>
            <person name="Tang X."/>
            <person name="Zhao J."/>
            <person name="Li K."/>
            <person name="Chen Z."/>
            <person name="Sun Y."/>
            <person name="Gao J."/>
        </authorList>
    </citation>
    <scope>NUCLEOTIDE SEQUENCE [LARGE SCALE GENOMIC DNA]</scope>
    <source>
        <strain evidence="3 4">MK-45</strain>
    </source>
</reference>
<protein>
    <submittedName>
        <fullName evidence="3">TIR domain-containing protein</fullName>
    </submittedName>
</protein>
<gene>
    <name evidence="3" type="ORF">EJ357_01630</name>
</gene>
<sequence length="869" mass="95351">MIAALRAALASAGYDPTPEELADILWLAVQPRRGTLREPLSGGPLAEGGPGATAFGTSGTNGQLTEREQAASRMLYASVDWSGTAGSAVSPTRIPTPRALTNARGMARALRPLRSTVRSRTRFRLDVAATVTALADGFRDIILAPAREPLLDLTLLVDDGISMAVWHDVAKEVHQEFHRLRAFRRIRVLGMNTDDPKQVRFTTEPFRHTAPAAHPATGDRSLVLVLTDAVGQAWQTGKAQEHALRWAAKGPTAIFHVLPEDMWPGTGLPTLRLMASASRPAAPNHHIRLRHPQLPRGVLLLPSPPIPVIDIMRGTSARAWAQLVGAPVGESALHFYDPQQLGALPPYVSDDDVVDLPAEDALEEFLACASDGARRLAAHLACAGSALTVPLMRLVQRSAVPESRPEHLAEVFLAGMLTPYKPVTADGADPLPHEAMPWDRRSFAFPPVVAESLRELVRRSDERATHHYVTEYLAQQYKETQAGAALISDPHGVLRARTDLPLGSTVGPGGSIVRGPTGTSRQVSLTSLTVQLNGLMDRIHAPRLDWVHEAVASGANTAEIERVANLLTQATAHNRTAESSGDYTELQRVLEALAHELRQPEMANRYRRAIAALQETKPEPAFSTHAPTPYGDSSETAPYFYLSYARAPRDDAEKSDPDLWVNRLFGDLCDHIRNMTATPGPAGFMDRSVRAGQAWTREPPEALAHCRVFVPLYSPRYFLSSWCGKEWAAFARRRTQYRHEESSTTPSAIVPALWAPVMDYQLPDIAQALQYTHPELGDRYRDFGLYGLIKISSHRSTYQRSVFHLAQRIIEVGESIVVERGDPVDLSALPDAFAPPSSQPPRPDLRAPEQSSRETPRFRIRAEPPSQED</sequence>
<feature type="region of interest" description="Disordered" evidence="1">
    <location>
        <begin position="40"/>
        <end position="61"/>
    </location>
</feature>
<dbReference type="AlphaFoldDB" id="A0A3Q9ENE9"/>
<dbReference type="GO" id="GO:0007165">
    <property type="term" value="P:signal transduction"/>
    <property type="evidence" value="ECO:0007669"/>
    <property type="project" value="InterPro"/>
</dbReference>
<dbReference type="EMBL" id="CP034539">
    <property type="protein sequence ID" value="AZQ32315.1"/>
    <property type="molecule type" value="Genomic_DNA"/>
</dbReference>
<feature type="region of interest" description="Disordered" evidence="1">
    <location>
        <begin position="827"/>
        <end position="869"/>
    </location>
</feature>
<feature type="compositionally biased region" description="Basic and acidic residues" evidence="1">
    <location>
        <begin position="843"/>
        <end position="862"/>
    </location>
</feature>
<dbReference type="SUPFAM" id="SSF52200">
    <property type="entry name" value="Toll/Interleukin receptor TIR domain"/>
    <property type="match status" value="1"/>
</dbReference>
<feature type="region of interest" description="Disordered" evidence="1">
    <location>
        <begin position="499"/>
        <end position="518"/>
    </location>
</feature>
<feature type="domain" description="TIR" evidence="2">
    <location>
        <begin position="684"/>
        <end position="734"/>
    </location>
</feature>
<evidence type="ECO:0000313" key="3">
    <source>
        <dbReference type="EMBL" id="AZQ32315.1"/>
    </source>
</evidence>
<name>A0A3Q9ENE9_9ACTN</name>
<evidence type="ECO:0000256" key="1">
    <source>
        <dbReference type="SAM" id="MobiDB-lite"/>
    </source>
</evidence>
<dbReference type="RefSeq" id="WP_126387884.1">
    <property type="nucleotide sequence ID" value="NZ_CP034539.1"/>
</dbReference>
<proteinExistence type="predicted"/>
<dbReference type="NCBIfam" id="NF041121">
    <property type="entry name" value="SAV_2336_NTERM"/>
    <property type="match status" value="1"/>
</dbReference>
<dbReference type="InterPro" id="IPR047738">
    <property type="entry name" value="SAV_2336-like_N"/>
</dbReference>
<dbReference type="InterPro" id="IPR047603">
    <property type="entry name" value="FxsC_N"/>
</dbReference>
<dbReference type="InterPro" id="IPR035897">
    <property type="entry name" value="Toll_tir_struct_dom_sf"/>
</dbReference>
<dbReference type="OrthoDB" id="9150238at2"/>
<dbReference type="InterPro" id="IPR000157">
    <property type="entry name" value="TIR_dom"/>
</dbReference>
<dbReference type="KEGG" id="scya:EJ357_01630"/>
<organism evidence="3 4">
    <name type="scientific">Streptomyces cyaneochromogenes</name>
    <dbReference type="NCBI Taxonomy" id="2496836"/>
    <lineage>
        <taxon>Bacteria</taxon>
        <taxon>Bacillati</taxon>
        <taxon>Actinomycetota</taxon>
        <taxon>Actinomycetes</taxon>
        <taxon>Kitasatosporales</taxon>
        <taxon>Streptomycetaceae</taxon>
        <taxon>Streptomyces</taxon>
    </lineage>
</organism>
<dbReference type="Gene3D" id="3.40.50.10140">
    <property type="entry name" value="Toll/interleukin-1 receptor homology (TIR) domain"/>
    <property type="match status" value="1"/>
</dbReference>
<evidence type="ECO:0000313" key="4">
    <source>
        <dbReference type="Proteomes" id="UP000280298"/>
    </source>
</evidence>
<dbReference type="NCBIfam" id="NF040588">
    <property type="entry name" value="FxsC_Nterm"/>
    <property type="match status" value="1"/>
</dbReference>
<dbReference type="Proteomes" id="UP000280298">
    <property type="component" value="Chromosome"/>
</dbReference>